<accession>A0ABW9QYB3</accession>
<organism evidence="3 4">
    <name type="scientific">Acidiferrimicrobium australe</name>
    <dbReference type="NCBI Taxonomy" id="2664430"/>
    <lineage>
        <taxon>Bacteria</taxon>
        <taxon>Bacillati</taxon>
        <taxon>Actinomycetota</taxon>
        <taxon>Acidimicrobiia</taxon>
        <taxon>Acidimicrobiales</taxon>
        <taxon>Acidimicrobiaceae</taxon>
        <taxon>Acidiferrimicrobium</taxon>
    </lineage>
</organism>
<dbReference type="InterPro" id="IPR013766">
    <property type="entry name" value="Thioredoxin_domain"/>
</dbReference>
<dbReference type="CDD" id="cd02966">
    <property type="entry name" value="TlpA_like_family"/>
    <property type="match status" value="1"/>
</dbReference>
<feature type="transmembrane region" description="Helical" evidence="1">
    <location>
        <begin position="17"/>
        <end position="38"/>
    </location>
</feature>
<gene>
    <name evidence="3" type="ORF">GHK86_18325</name>
</gene>
<dbReference type="SUPFAM" id="SSF52833">
    <property type="entry name" value="Thioredoxin-like"/>
    <property type="match status" value="1"/>
</dbReference>
<sequence>MATDAPVTPAASRPLPIWVWLPVGLAVALGVGFGAWFATRPRNTTPSPFGASSLNAGSQTTGLPRLTGQVAPGFHLPSLRGGSPVALAAHQPTVLNFFASWCHGCRQEIDAFGATWKADRGKVDFVGVDTGETSPATARKMLAQAGATYPVGLDASSTVTGRYQILALPTTIFINRSGRVAGEVFGPQTRQDLARWIHKLGA</sequence>
<feature type="domain" description="Thioredoxin" evidence="2">
    <location>
        <begin position="65"/>
        <end position="202"/>
    </location>
</feature>
<evidence type="ECO:0000313" key="3">
    <source>
        <dbReference type="EMBL" id="MST34672.1"/>
    </source>
</evidence>
<dbReference type="InterPro" id="IPR050553">
    <property type="entry name" value="Thioredoxin_ResA/DsbE_sf"/>
</dbReference>
<comment type="caution">
    <text evidence="3">The sequence shown here is derived from an EMBL/GenBank/DDBJ whole genome shotgun (WGS) entry which is preliminary data.</text>
</comment>
<dbReference type="Proteomes" id="UP000437736">
    <property type="component" value="Unassembled WGS sequence"/>
</dbReference>
<dbReference type="PROSITE" id="PS51352">
    <property type="entry name" value="THIOREDOXIN_2"/>
    <property type="match status" value="1"/>
</dbReference>
<dbReference type="EMBL" id="WJHE01001141">
    <property type="protein sequence ID" value="MST34672.1"/>
    <property type="molecule type" value="Genomic_DNA"/>
</dbReference>
<evidence type="ECO:0000313" key="4">
    <source>
        <dbReference type="Proteomes" id="UP000437736"/>
    </source>
</evidence>
<evidence type="ECO:0000259" key="2">
    <source>
        <dbReference type="PROSITE" id="PS51352"/>
    </source>
</evidence>
<dbReference type="InterPro" id="IPR036249">
    <property type="entry name" value="Thioredoxin-like_sf"/>
</dbReference>
<keyword evidence="1" id="KW-1133">Transmembrane helix</keyword>
<dbReference type="PANTHER" id="PTHR42852:SF13">
    <property type="entry name" value="PROTEIN DIPZ"/>
    <property type="match status" value="1"/>
</dbReference>
<evidence type="ECO:0000256" key="1">
    <source>
        <dbReference type="SAM" id="Phobius"/>
    </source>
</evidence>
<keyword evidence="1" id="KW-0812">Transmembrane</keyword>
<dbReference type="PANTHER" id="PTHR42852">
    <property type="entry name" value="THIOL:DISULFIDE INTERCHANGE PROTEIN DSBE"/>
    <property type="match status" value="1"/>
</dbReference>
<dbReference type="Gene3D" id="3.40.30.10">
    <property type="entry name" value="Glutaredoxin"/>
    <property type="match status" value="1"/>
</dbReference>
<dbReference type="InterPro" id="IPR000866">
    <property type="entry name" value="AhpC/TSA"/>
</dbReference>
<name>A0ABW9QYB3_9ACTN</name>
<dbReference type="Pfam" id="PF00578">
    <property type="entry name" value="AhpC-TSA"/>
    <property type="match status" value="1"/>
</dbReference>
<protein>
    <submittedName>
        <fullName evidence="3">Redoxin domain-containing protein</fullName>
    </submittedName>
</protein>
<proteinExistence type="predicted"/>
<keyword evidence="4" id="KW-1185">Reference proteome</keyword>
<keyword evidence="1" id="KW-0472">Membrane</keyword>
<reference evidence="3 4" key="1">
    <citation type="submission" date="2019-11" db="EMBL/GenBank/DDBJ databases">
        <title>Acidiferrimicrobium australis gen. nov., sp. nov., an acidophilic and obligately heterotrophic, member of the Actinobacteria that catalyses dissimilatory oxido- reduction of iron isolated from metal-rich acidic water in Chile.</title>
        <authorList>
            <person name="Gonzalez D."/>
            <person name="Huber K."/>
            <person name="Hedrich S."/>
            <person name="Rojas-Villalobos C."/>
            <person name="Quatrini R."/>
            <person name="Dinamarca M.A."/>
            <person name="Schwarz A."/>
            <person name="Canales C."/>
            <person name="Nancucheo I."/>
        </authorList>
    </citation>
    <scope>NUCLEOTIDE SEQUENCE [LARGE SCALE GENOMIC DNA]</scope>
    <source>
        <strain evidence="3 4">USS-CCA1</strain>
    </source>
</reference>